<dbReference type="PROSITE" id="PS51186">
    <property type="entry name" value="GNAT"/>
    <property type="match status" value="1"/>
</dbReference>
<dbReference type="PANTHER" id="PTHR13538:SF4">
    <property type="entry name" value="N-ALPHA-ACETYLTRANSFERASE 80"/>
    <property type="match status" value="1"/>
</dbReference>
<comment type="caution">
    <text evidence="2">The sequence shown here is derived from an EMBL/GenBank/DDBJ whole genome shotgun (WGS) entry which is preliminary data.</text>
</comment>
<dbReference type="Gene3D" id="3.40.630.30">
    <property type="match status" value="1"/>
</dbReference>
<proteinExistence type="predicted"/>
<name>A0A242K0S9_9ENTE</name>
<protein>
    <recommendedName>
        <fullName evidence="1">N-acetyltransferase domain-containing protein</fullName>
    </recommendedName>
</protein>
<dbReference type="GO" id="GO:0005737">
    <property type="term" value="C:cytoplasm"/>
    <property type="evidence" value="ECO:0007669"/>
    <property type="project" value="TreeGrafter"/>
</dbReference>
<dbReference type="Pfam" id="PF13508">
    <property type="entry name" value="Acetyltransf_7"/>
    <property type="match status" value="1"/>
</dbReference>
<dbReference type="InterPro" id="IPR016181">
    <property type="entry name" value="Acyl_CoA_acyltransferase"/>
</dbReference>
<gene>
    <name evidence="2" type="ORF">A5844_001319</name>
</gene>
<keyword evidence="3" id="KW-1185">Reference proteome</keyword>
<dbReference type="GO" id="GO:1905502">
    <property type="term" value="F:acetyl-CoA binding"/>
    <property type="evidence" value="ECO:0007669"/>
    <property type="project" value="TreeGrafter"/>
</dbReference>
<dbReference type="SUPFAM" id="SSF55729">
    <property type="entry name" value="Acyl-CoA N-acyltransferases (Nat)"/>
    <property type="match status" value="1"/>
</dbReference>
<sequence>MVKLRDRPTLLKETAEWFDSKWHLSIPLYEESIRASLTTEVGIPQWYVILNKADKIIGGAGVIENDFHDRPDLSPNLCALFVENEHRNQGIAKVLLSEIRKDMKKMGFDTLYLVTDHTSFYERYGWSFLTMVQDEDGIPTRLYQVTTEE</sequence>
<evidence type="ECO:0000259" key="1">
    <source>
        <dbReference type="PROSITE" id="PS51186"/>
    </source>
</evidence>
<dbReference type="InterPro" id="IPR039840">
    <property type="entry name" value="NAA80"/>
</dbReference>
<evidence type="ECO:0000313" key="2">
    <source>
        <dbReference type="EMBL" id="OTP11185.1"/>
    </source>
</evidence>
<dbReference type="STRING" id="1987383.A5844_001319"/>
<organism evidence="2 3">
    <name type="scientific">Candidatus Enterococcus wittei</name>
    <dbReference type="NCBI Taxonomy" id="1987383"/>
    <lineage>
        <taxon>Bacteria</taxon>
        <taxon>Bacillati</taxon>
        <taxon>Bacillota</taxon>
        <taxon>Bacilli</taxon>
        <taxon>Lactobacillales</taxon>
        <taxon>Enterococcaceae</taxon>
        <taxon>Enterococcus</taxon>
    </lineage>
</organism>
<dbReference type="GO" id="GO:0008080">
    <property type="term" value="F:N-acetyltransferase activity"/>
    <property type="evidence" value="ECO:0007669"/>
    <property type="project" value="InterPro"/>
</dbReference>
<reference evidence="2 3" key="1">
    <citation type="submission" date="2017-05" db="EMBL/GenBank/DDBJ databases">
        <title>The Genome Sequence of Enterococcus sp. 10A9_DIV0425.</title>
        <authorList>
            <consortium name="The Broad Institute Genomics Platform"/>
            <consortium name="The Broad Institute Genomic Center for Infectious Diseases"/>
            <person name="Earl A."/>
            <person name="Manson A."/>
            <person name="Schwartman J."/>
            <person name="Gilmore M."/>
            <person name="Abouelleil A."/>
            <person name="Cao P."/>
            <person name="Chapman S."/>
            <person name="Cusick C."/>
            <person name="Shea T."/>
            <person name="Young S."/>
            <person name="Neafsey D."/>
            <person name="Nusbaum C."/>
            <person name="Birren B."/>
        </authorList>
    </citation>
    <scope>NUCLEOTIDE SEQUENCE [LARGE SCALE GENOMIC DNA]</scope>
    <source>
        <strain evidence="2 3">10A9_DIV0425</strain>
    </source>
</reference>
<dbReference type="CDD" id="cd04301">
    <property type="entry name" value="NAT_SF"/>
    <property type="match status" value="1"/>
</dbReference>
<dbReference type="Proteomes" id="UP000194933">
    <property type="component" value="Unassembled WGS sequence"/>
</dbReference>
<dbReference type="AlphaFoldDB" id="A0A242K0S9"/>
<dbReference type="PANTHER" id="PTHR13538">
    <property type="entry name" value="N-ACETYLTRANSFERASE 6"/>
    <property type="match status" value="1"/>
</dbReference>
<accession>A0A242K0S9</accession>
<evidence type="ECO:0000313" key="3">
    <source>
        <dbReference type="Proteomes" id="UP000194933"/>
    </source>
</evidence>
<dbReference type="EMBL" id="NGMO01000002">
    <property type="protein sequence ID" value="OTP11185.1"/>
    <property type="molecule type" value="Genomic_DNA"/>
</dbReference>
<dbReference type="InterPro" id="IPR000182">
    <property type="entry name" value="GNAT_dom"/>
</dbReference>
<feature type="domain" description="N-acetyltransferase" evidence="1">
    <location>
        <begin position="2"/>
        <end position="148"/>
    </location>
</feature>